<dbReference type="PANTHER" id="PTHR35526">
    <property type="entry name" value="ANTI-SIGMA-F FACTOR RSBW-RELATED"/>
    <property type="match status" value="1"/>
</dbReference>
<dbReference type="InterPro" id="IPR050267">
    <property type="entry name" value="Anti-sigma-factor_SerPK"/>
</dbReference>
<dbReference type="Gene3D" id="3.30.565.10">
    <property type="entry name" value="Histidine kinase-like ATPase, C-terminal domain"/>
    <property type="match status" value="1"/>
</dbReference>
<sequence>MDKLVLVQFELVPGLLRIEVHDASDALPVAGRSGAEDESGRGLLLVERLALEWGCGPRQGVGKRVWAVCGPAE</sequence>
<organism evidence="1 2">
    <name type="scientific">Kitasatospora viridis</name>
    <dbReference type="NCBI Taxonomy" id="281105"/>
    <lineage>
        <taxon>Bacteria</taxon>
        <taxon>Bacillati</taxon>
        <taxon>Actinomycetota</taxon>
        <taxon>Actinomycetes</taxon>
        <taxon>Kitasatosporales</taxon>
        <taxon>Streptomycetaceae</taxon>
        <taxon>Kitasatospora</taxon>
    </lineage>
</organism>
<reference evidence="1 2" key="1">
    <citation type="submission" date="2019-06" db="EMBL/GenBank/DDBJ databases">
        <title>Sequencing the genomes of 1000 actinobacteria strains.</title>
        <authorList>
            <person name="Klenk H.-P."/>
        </authorList>
    </citation>
    <scope>NUCLEOTIDE SEQUENCE [LARGE SCALE GENOMIC DNA]</scope>
    <source>
        <strain evidence="1 2">DSM 44826</strain>
    </source>
</reference>
<dbReference type="EMBL" id="VIWT01000001">
    <property type="protein sequence ID" value="TWG01113.1"/>
    <property type="molecule type" value="Genomic_DNA"/>
</dbReference>
<proteinExistence type="predicted"/>
<dbReference type="OrthoDB" id="3872536at2"/>
<dbReference type="Proteomes" id="UP000317940">
    <property type="component" value="Unassembled WGS sequence"/>
</dbReference>
<accession>A0A561UP15</accession>
<dbReference type="InterPro" id="IPR036890">
    <property type="entry name" value="HATPase_C_sf"/>
</dbReference>
<comment type="caution">
    <text evidence="1">The sequence shown here is derived from an EMBL/GenBank/DDBJ whole genome shotgun (WGS) entry which is preliminary data.</text>
</comment>
<protein>
    <recommendedName>
        <fullName evidence="3">Histidine kinase-like protein</fullName>
    </recommendedName>
</protein>
<name>A0A561UP15_9ACTN</name>
<evidence type="ECO:0000313" key="1">
    <source>
        <dbReference type="EMBL" id="TWG01113.1"/>
    </source>
</evidence>
<evidence type="ECO:0008006" key="3">
    <source>
        <dbReference type="Google" id="ProtNLM"/>
    </source>
</evidence>
<dbReference type="RefSeq" id="WP_145907114.1">
    <property type="nucleotide sequence ID" value="NZ_BAAAMZ010000038.1"/>
</dbReference>
<keyword evidence="2" id="KW-1185">Reference proteome</keyword>
<dbReference type="CDD" id="cd16936">
    <property type="entry name" value="HATPase_RsbW-like"/>
    <property type="match status" value="1"/>
</dbReference>
<evidence type="ECO:0000313" key="2">
    <source>
        <dbReference type="Proteomes" id="UP000317940"/>
    </source>
</evidence>
<dbReference type="AlphaFoldDB" id="A0A561UP15"/>
<gene>
    <name evidence="1" type="ORF">FHX73_115000</name>
</gene>
<dbReference type="PANTHER" id="PTHR35526:SF3">
    <property type="entry name" value="ANTI-SIGMA-F FACTOR RSBW"/>
    <property type="match status" value="1"/>
</dbReference>